<dbReference type="Proteomes" id="UP001243496">
    <property type="component" value="Chromosome"/>
</dbReference>
<dbReference type="Gene3D" id="3.40.50.1360">
    <property type="match status" value="1"/>
</dbReference>
<dbReference type="SUPFAM" id="SSF46785">
    <property type="entry name" value="Winged helix' DNA-binding domain"/>
    <property type="match status" value="1"/>
</dbReference>
<dbReference type="Pfam" id="PF00455">
    <property type="entry name" value="DeoRC"/>
    <property type="match status" value="1"/>
</dbReference>
<dbReference type="InterPro" id="IPR001034">
    <property type="entry name" value="DeoR_HTH"/>
</dbReference>
<dbReference type="RefSeq" id="WP_173782860.1">
    <property type="nucleotide sequence ID" value="NZ_BAABXM010000001.1"/>
</dbReference>
<dbReference type="InterPro" id="IPR037171">
    <property type="entry name" value="NagB/RpiA_transferase-like"/>
</dbReference>
<evidence type="ECO:0000256" key="1">
    <source>
        <dbReference type="ARBA" id="ARBA00023015"/>
    </source>
</evidence>
<dbReference type="GeneID" id="92741670"/>
<evidence type="ECO:0000256" key="2">
    <source>
        <dbReference type="ARBA" id="ARBA00023163"/>
    </source>
</evidence>
<sequence>MAKQTTDSFPEEREEIILDILKKQGKVRVTEVCDILSIAPSTARLLLQGMQDKGLLQRTHGGAIPIDRPETPKVSRDFSQIEHYEDKLKIALLAASTIKNGDYITIGSGTTTYLLATLLHGKEDLTVVTDSFPVANELYQDPGITVYIAGGWIMKRNSSCRGVSAEQFFRQLTVDKSYCSADSIDVNVGTSSIDFDPRTEICVSKCGADRYVLVDSSKFHVRPYIDKVMKLEDIHHIITNKDVSEENIKALKDAHIDVLLA</sequence>
<feature type="domain" description="HTH deoR-type" evidence="3">
    <location>
        <begin position="10"/>
        <end position="65"/>
    </location>
</feature>
<evidence type="ECO:0000313" key="4">
    <source>
        <dbReference type="EMBL" id="WMD15658.1"/>
    </source>
</evidence>
<dbReference type="GO" id="GO:0003700">
    <property type="term" value="F:DNA-binding transcription factor activity"/>
    <property type="evidence" value="ECO:0007669"/>
    <property type="project" value="InterPro"/>
</dbReference>
<name>A0AAQ3GT41_ANAHA</name>
<dbReference type="Pfam" id="PF08220">
    <property type="entry name" value="HTH_DeoR"/>
    <property type="match status" value="1"/>
</dbReference>
<keyword evidence="4" id="KW-0238">DNA-binding</keyword>
<dbReference type="PROSITE" id="PS51000">
    <property type="entry name" value="HTH_DEOR_2"/>
    <property type="match status" value="1"/>
</dbReference>
<dbReference type="AlphaFoldDB" id="A0AAQ3GT41"/>
<dbReference type="GO" id="GO:0003677">
    <property type="term" value="F:DNA binding"/>
    <property type="evidence" value="ECO:0007669"/>
    <property type="project" value="UniProtKB-KW"/>
</dbReference>
<dbReference type="PANTHER" id="PTHR30363">
    <property type="entry name" value="HTH-TYPE TRANSCRIPTIONAL REGULATOR SRLR-RELATED"/>
    <property type="match status" value="1"/>
</dbReference>
<dbReference type="EMBL" id="CP132968">
    <property type="protein sequence ID" value="WMD15658.1"/>
    <property type="molecule type" value="Genomic_DNA"/>
</dbReference>
<dbReference type="InterPro" id="IPR050313">
    <property type="entry name" value="Carb_Metab_HTH_regulators"/>
</dbReference>
<proteinExistence type="predicted"/>
<keyword evidence="2" id="KW-0804">Transcription</keyword>
<keyword evidence="1" id="KW-0805">Transcription regulation</keyword>
<dbReference type="SMART" id="SM01134">
    <property type="entry name" value="DeoRC"/>
    <property type="match status" value="1"/>
</dbReference>
<dbReference type="PANTHER" id="PTHR30363:SF44">
    <property type="entry name" value="AGA OPERON TRANSCRIPTIONAL REPRESSOR-RELATED"/>
    <property type="match status" value="1"/>
</dbReference>
<organism evidence="4 5">
    <name type="scientific">Anaerostipes hadrus</name>
    <dbReference type="NCBI Taxonomy" id="649756"/>
    <lineage>
        <taxon>Bacteria</taxon>
        <taxon>Bacillati</taxon>
        <taxon>Bacillota</taxon>
        <taxon>Clostridia</taxon>
        <taxon>Lachnospirales</taxon>
        <taxon>Lachnospiraceae</taxon>
        <taxon>Anaerostipes</taxon>
    </lineage>
</organism>
<dbReference type="Gene3D" id="1.10.10.10">
    <property type="entry name" value="Winged helix-like DNA-binding domain superfamily/Winged helix DNA-binding domain"/>
    <property type="match status" value="1"/>
</dbReference>
<protein>
    <submittedName>
        <fullName evidence="4">DeoR/GlpR family DNA-binding transcription regulator</fullName>
    </submittedName>
</protein>
<dbReference type="InterPro" id="IPR036388">
    <property type="entry name" value="WH-like_DNA-bd_sf"/>
</dbReference>
<dbReference type="InterPro" id="IPR014036">
    <property type="entry name" value="DeoR-like_C"/>
</dbReference>
<dbReference type="SUPFAM" id="SSF100950">
    <property type="entry name" value="NagB/RpiA/CoA transferase-like"/>
    <property type="match status" value="1"/>
</dbReference>
<dbReference type="SMART" id="SM00420">
    <property type="entry name" value="HTH_DEOR"/>
    <property type="match status" value="1"/>
</dbReference>
<evidence type="ECO:0000313" key="5">
    <source>
        <dbReference type="Proteomes" id="UP001243496"/>
    </source>
</evidence>
<accession>A0AAQ3GT41</accession>
<reference evidence="4" key="1">
    <citation type="submission" date="2023-08" db="EMBL/GenBank/DDBJ databases">
        <title>Complete Genome Sequences of butyrate producing Anaerostipes hadrus strains BA1 and GIF7 isolated from the terminal ileum of a healthy lean male.</title>
        <authorList>
            <person name="Low A."/>
            <person name="Sheludchenko M."/>
            <person name="Cheng H.E."/>
            <person name="Koh X.Q."/>
            <person name="Lee J."/>
        </authorList>
    </citation>
    <scope>NUCLEOTIDE SEQUENCE</scope>
    <source>
        <strain evidence="4">BA1</strain>
    </source>
</reference>
<dbReference type="InterPro" id="IPR036390">
    <property type="entry name" value="WH_DNA-bd_sf"/>
</dbReference>
<evidence type="ECO:0000259" key="3">
    <source>
        <dbReference type="PROSITE" id="PS51000"/>
    </source>
</evidence>
<gene>
    <name evidence="4" type="ORF">RBI15_09725</name>
</gene>